<keyword evidence="10" id="KW-1185">Reference proteome</keyword>
<dbReference type="EnsemblMetazoa" id="XM_014396506.2">
    <property type="protein sequence ID" value="XP_014251992.2"/>
    <property type="gene ID" value="LOC106668083"/>
</dbReference>
<dbReference type="PROSITE" id="PS00616">
    <property type="entry name" value="HIS_ACID_PHOSPHAT_1"/>
    <property type="match status" value="1"/>
</dbReference>
<evidence type="ECO:0000256" key="3">
    <source>
        <dbReference type="ARBA" id="ARBA00012646"/>
    </source>
</evidence>
<dbReference type="SUPFAM" id="SSF53254">
    <property type="entry name" value="Phosphoglycerate mutase-like"/>
    <property type="match status" value="1"/>
</dbReference>
<evidence type="ECO:0000256" key="1">
    <source>
        <dbReference type="ARBA" id="ARBA00000032"/>
    </source>
</evidence>
<dbReference type="OrthoDB" id="258392at2759"/>
<evidence type="ECO:0000313" key="10">
    <source>
        <dbReference type="Proteomes" id="UP000494040"/>
    </source>
</evidence>
<dbReference type="RefSeq" id="XP_014251992.2">
    <property type="nucleotide sequence ID" value="XM_014396506.2"/>
</dbReference>
<organism evidence="9 10">
    <name type="scientific">Cimex lectularius</name>
    <name type="common">Bed bug</name>
    <name type="synonym">Acanthia lectularia</name>
    <dbReference type="NCBI Taxonomy" id="79782"/>
    <lineage>
        <taxon>Eukaryota</taxon>
        <taxon>Metazoa</taxon>
        <taxon>Ecdysozoa</taxon>
        <taxon>Arthropoda</taxon>
        <taxon>Hexapoda</taxon>
        <taxon>Insecta</taxon>
        <taxon>Pterygota</taxon>
        <taxon>Neoptera</taxon>
        <taxon>Paraneoptera</taxon>
        <taxon>Hemiptera</taxon>
        <taxon>Heteroptera</taxon>
        <taxon>Panheteroptera</taxon>
        <taxon>Cimicomorpha</taxon>
        <taxon>Cimicidae</taxon>
        <taxon>Cimex</taxon>
    </lineage>
</organism>
<dbReference type="Gene3D" id="3.40.50.1240">
    <property type="entry name" value="Phosphoglycerate mutase-like"/>
    <property type="match status" value="1"/>
</dbReference>
<reference evidence="9" key="1">
    <citation type="submission" date="2022-01" db="UniProtKB">
        <authorList>
            <consortium name="EnsemblMetazoa"/>
        </authorList>
    </citation>
    <scope>IDENTIFICATION</scope>
</reference>
<dbReference type="PANTHER" id="PTHR11567:SF211">
    <property type="entry name" value="PROSTATIC ACID PHOSPHATASE"/>
    <property type="match status" value="1"/>
</dbReference>
<evidence type="ECO:0000256" key="7">
    <source>
        <dbReference type="ARBA" id="ARBA00023180"/>
    </source>
</evidence>
<name>A0A8I6RW97_CIMLE</name>
<dbReference type="Proteomes" id="UP000494040">
    <property type="component" value="Unassembled WGS sequence"/>
</dbReference>
<evidence type="ECO:0000256" key="6">
    <source>
        <dbReference type="ARBA" id="ARBA00023157"/>
    </source>
</evidence>
<dbReference type="KEGG" id="clec:106668083"/>
<keyword evidence="4 8" id="KW-0732">Signal</keyword>
<dbReference type="GO" id="GO:0003993">
    <property type="term" value="F:acid phosphatase activity"/>
    <property type="evidence" value="ECO:0007669"/>
    <property type="project" value="UniProtKB-EC"/>
</dbReference>
<dbReference type="OMA" id="DYQLWNP"/>
<proteinExistence type="inferred from homology"/>
<dbReference type="InterPro" id="IPR029033">
    <property type="entry name" value="His_PPase_superfam"/>
</dbReference>
<accession>A0A8I6RW97</accession>
<dbReference type="Pfam" id="PF00328">
    <property type="entry name" value="His_Phos_2"/>
    <property type="match status" value="1"/>
</dbReference>
<evidence type="ECO:0000256" key="4">
    <source>
        <dbReference type="ARBA" id="ARBA00022729"/>
    </source>
</evidence>
<evidence type="ECO:0000256" key="2">
    <source>
        <dbReference type="ARBA" id="ARBA00005375"/>
    </source>
</evidence>
<dbReference type="InterPro" id="IPR050645">
    <property type="entry name" value="Histidine_acid_phosphatase"/>
</dbReference>
<keyword evidence="6" id="KW-1015">Disulfide bond</keyword>
<sequence>MFLWALLLFAAMGRADEIISVAKFGNQLPKEIPALIVTAIGKNPPKNNYEDSINLNTLRYIIVITRHGSRSPLSTYRNDPYPYYNIKFWPDGPGQLTRYGKQQLFASGQQLRKRYNGFINTNYFPNDTAARSNPYDRDFMSAACLLAGFYPPSDYQLWNPSILWQPVPIWEEPFDVDIVTSRANVCPTVKKEQTRIFKKLDKKLESDNKNLTLYVSKHTGRNTTTLIDLALLWDTLNLQQENGFKLPKWTKKIFPTILTPYYVQAIAALIIGSPKMTRLTSGPVLENVNSQLQRKVNGTMVPDRRMYLLAAHDVTLIAILGGLGFKDPFLVDTSAYIVFELHENSRGHIVQMLYFNNSATAEPTVLNAPNCNNPCNLKDFSKMVDSVAPKNWKSECRIEEDN</sequence>
<dbReference type="PANTHER" id="PTHR11567">
    <property type="entry name" value="ACID PHOSPHATASE-RELATED"/>
    <property type="match status" value="1"/>
</dbReference>
<dbReference type="InterPro" id="IPR000560">
    <property type="entry name" value="His_Pase_clade-2"/>
</dbReference>
<comment type="catalytic activity">
    <reaction evidence="1">
        <text>a phosphate monoester + H2O = an alcohol + phosphate</text>
        <dbReference type="Rhea" id="RHEA:15017"/>
        <dbReference type="ChEBI" id="CHEBI:15377"/>
        <dbReference type="ChEBI" id="CHEBI:30879"/>
        <dbReference type="ChEBI" id="CHEBI:43474"/>
        <dbReference type="ChEBI" id="CHEBI:67140"/>
        <dbReference type="EC" id="3.1.3.2"/>
    </reaction>
</comment>
<dbReference type="CDD" id="cd07061">
    <property type="entry name" value="HP_HAP_like"/>
    <property type="match status" value="1"/>
</dbReference>
<keyword evidence="5" id="KW-0378">Hydrolase</keyword>
<feature type="signal peptide" evidence="8">
    <location>
        <begin position="1"/>
        <end position="15"/>
    </location>
</feature>
<evidence type="ECO:0000256" key="5">
    <source>
        <dbReference type="ARBA" id="ARBA00022801"/>
    </source>
</evidence>
<evidence type="ECO:0000256" key="8">
    <source>
        <dbReference type="SAM" id="SignalP"/>
    </source>
</evidence>
<evidence type="ECO:0000313" key="9">
    <source>
        <dbReference type="EnsemblMetazoa" id="XP_014251992.2"/>
    </source>
</evidence>
<dbReference type="AlphaFoldDB" id="A0A8I6RW97"/>
<comment type="similarity">
    <text evidence="2">Belongs to the histidine acid phosphatase family.</text>
</comment>
<protein>
    <recommendedName>
        <fullName evidence="3">acid phosphatase</fullName>
        <ecNumber evidence="3">3.1.3.2</ecNumber>
    </recommendedName>
</protein>
<dbReference type="GeneID" id="106668083"/>
<keyword evidence="7" id="KW-0325">Glycoprotein</keyword>
<feature type="chain" id="PRO_5035242861" description="acid phosphatase" evidence="8">
    <location>
        <begin position="16"/>
        <end position="402"/>
    </location>
</feature>
<dbReference type="EC" id="3.1.3.2" evidence="3"/>
<dbReference type="InterPro" id="IPR033379">
    <property type="entry name" value="Acid_Pase_AS"/>
</dbReference>